<sequence length="236" mass="26865">MFFEISPKALNKPTKRKNMLLKRFGHCMVYLNGACYVLGGFSHKDLPNEVPVTLASCEKYTAHDNTWAYISTMNEARAFSTCVTLEQRYIYIMGGMHDFNVIQTIEKYDSISDAWLQVYFKLPTPLAKLGACVVDNKSILVCGGMSTDCEPTRNCYSLDLSTVRWTKKSMMNHPRLTQQGLFFSNGFVFAIGGNSEGVCERYNVDTDKWVRIPNYGGRIEGENSLYYFAMCMMRAQ</sequence>
<evidence type="ECO:0000313" key="4">
    <source>
        <dbReference type="EMBL" id="TNV83145.1"/>
    </source>
</evidence>
<dbReference type="Pfam" id="PF24981">
    <property type="entry name" value="Beta-prop_ATRN-LZTR1"/>
    <property type="match status" value="1"/>
</dbReference>
<dbReference type="InterPro" id="IPR051746">
    <property type="entry name" value="Kelch_domain_containing_8"/>
</dbReference>
<evidence type="ECO:0000256" key="2">
    <source>
        <dbReference type="ARBA" id="ARBA00022737"/>
    </source>
</evidence>
<reference evidence="4" key="1">
    <citation type="submission" date="2019-06" db="EMBL/GenBank/DDBJ databases">
        <authorList>
            <person name="Zheng W."/>
        </authorList>
    </citation>
    <scope>NUCLEOTIDE SEQUENCE</scope>
    <source>
        <strain evidence="4">QDHG01</strain>
    </source>
</reference>
<dbReference type="OrthoDB" id="45365at2759"/>
<dbReference type="InterPro" id="IPR056737">
    <property type="entry name" value="Beta-prop_ATRN-MKLN-like"/>
</dbReference>
<evidence type="ECO:0000259" key="3">
    <source>
        <dbReference type="Pfam" id="PF24981"/>
    </source>
</evidence>
<proteinExistence type="predicted"/>
<dbReference type="PANTHER" id="PTHR46260">
    <property type="entry name" value="RING-TYPE DOMAIN-CONTAINING PROTEIN"/>
    <property type="match status" value="1"/>
</dbReference>
<dbReference type="SMART" id="SM00612">
    <property type="entry name" value="Kelch"/>
    <property type="match status" value="4"/>
</dbReference>
<keyword evidence="2" id="KW-0677">Repeat</keyword>
<dbReference type="AlphaFoldDB" id="A0A8J8NZE2"/>
<organism evidence="4 5">
    <name type="scientific">Halteria grandinella</name>
    <dbReference type="NCBI Taxonomy" id="5974"/>
    <lineage>
        <taxon>Eukaryota</taxon>
        <taxon>Sar</taxon>
        <taxon>Alveolata</taxon>
        <taxon>Ciliophora</taxon>
        <taxon>Intramacronucleata</taxon>
        <taxon>Spirotrichea</taxon>
        <taxon>Stichotrichia</taxon>
        <taxon>Sporadotrichida</taxon>
        <taxon>Halteriidae</taxon>
        <taxon>Halteria</taxon>
    </lineage>
</organism>
<dbReference type="PANTHER" id="PTHR46260:SF3">
    <property type="entry name" value="RING-TYPE DOMAIN-CONTAINING PROTEIN"/>
    <property type="match status" value="1"/>
</dbReference>
<dbReference type="SUPFAM" id="SSF117281">
    <property type="entry name" value="Kelch motif"/>
    <property type="match status" value="1"/>
</dbReference>
<keyword evidence="5" id="KW-1185">Reference proteome</keyword>
<accession>A0A8J8NZE2</accession>
<dbReference type="InterPro" id="IPR015915">
    <property type="entry name" value="Kelch-typ_b-propeller"/>
</dbReference>
<name>A0A8J8NZE2_HALGN</name>
<feature type="domain" description="Attractin/MKLN-like beta-propeller" evidence="3">
    <location>
        <begin position="5"/>
        <end position="196"/>
    </location>
</feature>
<evidence type="ECO:0000256" key="1">
    <source>
        <dbReference type="ARBA" id="ARBA00022441"/>
    </source>
</evidence>
<gene>
    <name evidence="4" type="ORF">FGO68_gene8500</name>
</gene>
<keyword evidence="1" id="KW-0880">Kelch repeat</keyword>
<evidence type="ECO:0000313" key="5">
    <source>
        <dbReference type="Proteomes" id="UP000785679"/>
    </source>
</evidence>
<comment type="caution">
    <text evidence="4">The sequence shown here is derived from an EMBL/GenBank/DDBJ whole genome shotgun (WGS) entry which is preliminary data.</text>
</comment>
<dbReference type="EMBL" id="RRYP01004122">
    <property type="protein sequence ID" value="TNV83145.1"/>
    <property type="molecule type" value="Genomic_DNA"/>
</dbReference>
<protein>
    <recommendedName>
        <fullName evidence="3">Attractin/MKLN-like beta-propeller domain-containing protein</fullName>
    </recommendedName>
</protein>
<dbReference type="Proteomes" id="UP000785679">
    <property type="component" value="Unassembled WGS sequence"/>
</dbReference>
<dbReference type="Gene3D" id="2.120.10.80">
    <property type="entry name" value="Kelch-type beta propeller"/>
    <property type="match status" value="1"/>
</dbReference>
<dbReference type="InterPro" id="IPR006652">
    <property type="entry name" value="Kelch_1"/>
</dbReference>